<evidence type="ECO:0000313" key="1">
    <source>
        <dbReference type="EMBL" id="GIY78959.1"/>
    </source>
</evidence>
<dbReference type="EMBL" id="BPLQ01014297">
    <property type="protein sequence ID" value="GIY78959.1"/>
    <property type="molecule type" value="Genomic_DNA"/>
</dbReference>
<evidence type="ECO:0000313" key="2">
    <source>
        <dbReference type="Proteomes" id="UP001054837"/>
    </source>
</evidence>
<keyword evidence="2" id="KW-1185">Reference proteome</keyword>
<comment type="caution">
    <text evidence="1">The sequence shown here is derived from an EMBL/GenBank/DDBJ whole genome shotgun (WGS) entry which is preliminary data.</text>
</comment>
<organism evidence="1 2">
    <name type="scientific">Caerostris darwini</name>
    <dbReference type="NCBI Taxonomy" id="1538125"/>
    <lineage>
        <taxon>Eukaryota</taxon>
        <taxon>Metazoa</taxon>
        <taxon>Ecdysozoa</taxon>
        <taxon>Arthropoda</taxon>
        <taxon>Chelicerata</taxon>
        <taxon>Arachnida</taxon>
        <taxon>Araneae</taxon>
        <taxon>Araneomorphae</taxon>
        <taxon>Entelegynae</taxon>
        <taxon>Araneoidea</taxon>
        <taxon>Araneidae</taxon>
        <taxon>Caerostris</taxon>
    </lineage>
</organism>
<gene>
    <name evidence="1" type="ORF">CDAR_246221</name>
</gene>
<dbReference type="Proteomes" id="UP001054837">
    <property type="component" value="Unassembled WGS sequence"/>
</dbReference>
<proteinExistence type="predicted"/>
<protein>
    <submittedName>
        <fullName evidence="1">Uncharacterized protein</fullName>
    </submittedName>
</protein>
<sequence length="128" mass="15181">MVEFRCSFRHFFPFSLPVLHLTEFLKKNLPFWRKRDLVKHRNPHHHSPFQLISDCAIAGWRTPLARAIPTHYIRKRRENADCLVTFKLFLCRLKRLGETGRQCCESLHRRVPVSQLAAHKNQFALVGH</sequence>
<accession>A0AAV4WAQ0</accession>
<dbReference type="AlphaFoldDB" id="A0AAV4WAQ0"/>
<name>A0AAV4WAQ0_9ARAC</name>
<reference evidence="1 2" key="1">
    <citation type="submission" date="2021-06" db="EMBL/GenBank/DDBJ databases">
        <title>Caerostris darwini draft genome.</title>
        <authorList>
            <person name="Kono N."/>
            <person name="Arakawa K."/>
        </authorList>
    </citation>
    <scope>NUCLEOTIDE SEQUENCE [LARGE SCALE GENOMIC DNA]</scope>
</reference>